<feature type="compositionally biased region" description="Polar residues" evidence="8">
    <location>
        <begin position="910"/>
        <end position="921"/>
    </location>
</feature>
<dbReference type="FunFam" id="3.30.160.60:FF:000145">
    <property type="entry name" value="Zinc finger protein 574"/>
    <property type="match status" value="1"/>
</dbReference>
<dbReference type="InterPro" id="IPR013087">
    <property type="entry name" value="Znf_C2H2_type"/>
</dbReference>
<dbReference type="PROSITE" id="PS50157">
    <property type="entry name" value="ZINC_FINGER_C2H2_2"/>
    <property type="match status" value="9"/>
</dbReference>
<dbReference type="InterPro" id="IPR036236">
    <property type="entry name" value="Znf_C2H2_sf"/>
</dbReference>
<evidence type="ECO:0000256" key="3">
    <source>
        <dbReference type="ARBA" id="ARBA00022737"/>
    </source>
</evidence>
<dbReference type="KEGG" id="obi:106867652"/>
<reference evidence="10" key="1">
    <citation type="submission" date="2015-07" db="EMBL/GenBank/DDBJ databases">
        <title>MeaNS - Measles Nucleotide Surveillance Program.</title>
        <authorList>
            <person name="Tran T."/>
            <person name="Druce J."/>
        </authorList>
    </citation>
    <scope>NUCLEOTIDE SEQUENCE</scope>
    <source>
        <strain evidence="10">UCB-OBI-ISO-001</strain>
        <tissue evidence="10">Gonad</tissue>
    </source>
</reference>
<feature type="compositionally biased region" description="Polar residues" evidence="8">
    <location>
        <begin position="786"/>
        <end position="805"/>
    </location>
</feature>
<feature type="compositionally biased region" description="Polar residues" evidence="8">
    <location>
        <begin position="407"/>
        <end position="424"/>
    </location>
</feature>
<keyword evidence="4 7" id="KW-0863">Zinc-finger</keyword>
<evidence type="ECO:0000256" key="5">
    <source>
        <dbReference type="ARBA" id="ARBA00022833"/>
    </source>
</evidence>
<keyword evidence="2" id="KW-0479">Metal-binding</keyword>
<evidence type="ECO:0000313" key="10">
    <source>
        <dbReference type="EMBL" id="KOF94551.1"/>
    </source>
</evidence>
<evidence type="ECO:0000256" key="6">
    <source>
        <dbReference type="ARBA" id="ARBA00023242"/>
    </source>
</evidence>
<name>A0A0L8HZE3_OCTBM</name>
<dbReference type="GO" id="GO:0005634">
    <property type="term" value="C:nucleus"/>
    <property type="evidence" value="ECO:0007669"/>
    <property type="project" value="UniProtKB-SubCell"/>
</dbReference>
<dbReference type="Pfam" id="PF13909">
    <property type="entry name" value="zf-H2C2_5"/>
    <property type="match status" value="1"/>
</dbReference>
<feature type="domain" description="C2H2-type" evidence="9">
    <location>
        <begin position="258"/>
        <end position="285"/>
    </location>
</feature>
<feature type="domain" description="C2H2-type" evidence="9">
    <location>
        <begin position="172"/>
        <end position="199"/>
    </location>
</feature>
<evidence type="ECO:0000256" key="7">
    <source>
        <dbReference type="PROSITE-ProRule" id="PRU00042"/>
    </source>
</evidence>
<feature type="domain" description="C2H2-type" evidence="9">
    <location>
        <begin position="144"/>
        <end position="171"/>
    </location>
</feature>
<feature type="region of interest" description="Disordered" evidence="8">
    <location>
        <begin position="786"/>
        <end position="807"/>
    </location>
</feature>
<organism evidence="10">
    <name type="scientific">Octopus bimaculoides</name>
    <name type="common">California two-spotted octopus</name>
    <dbReference type="NCBI Taxonomy" id="37653"/>
    <lineage>
        <taxon>Eukaryota</taxon>
        <taxon>Metazoa</taxon>
        <taxon>Spiralia</taxon>
        <taxon>Lophotrochozoa</taxon>
        <taxon>Mollusca</taxon>
        <taxon>Cephalopoda</taxon>
        <taxon>Coleoidea</taxon>
        <taxon>Octopodiformes</taxon>
        <taxon>Octopoda</taxon>
        <taxon>Incirrata</taxon>
        <taxon>Octopodidae</taxon>
        <taxon>Octopus</taxon>
    </lineage>
</organism>
<feature type="domain" description="C2H2-type" evidence="9">
    <location>
        <begin position="314"/>
        <end position="341"/>
    </location>
</feature>
<evidence type="ECO:0000259" key="9">
    <source>
        <dbReference type="PROSITE" id="PS50157"/>
    </source>
</evidence>
<dbReference type="OrthoDB" id="654211at2759"/>
<dbReference type="PANTHER" id="PTHR24394:SF44">
    <property type="entry name" value="ZINC FINGER PROTEIN 271-LIKE"/>
    <property type="match status" value="1"/>
</dbReference>
<feature type="region of interest" description="Disordered" evidence="8">
    <location>
        <begin position="910"/>
        <end position="938"/>
    </location>
</feature>
<evidence type="ECO:0000256" key="2">
    <source>
        <dbReference type="ARBA" id="ARBA00022723"/>
    </source>
</evidence>
<dbReference type="FunFam" id="3.30.160.60:FF:000202">
    <property type="entry name" value="Zinc finger protein 574"/>
    <property type="match status" value="1"/>
</dbReference>
<dbReference type="GO" id="GO:0008270">
    <property type="term" value="F:zinc ion binding"/>
    <property type="evidence" value="ECO:0007669"/>
    <property type="project" value="UniProtKB-KW"/>
</dbReference>
<feature type="region of interest" description="Disordered" evidence="8">
    <location>
        <begin position="482"/>
        <end position="508"/>
    </location>
</feature>
<keyword evidence="5" id="KW-0862">Zinc</keyword>
<dbReference type="PROSITE" id="PS00028">
    <property type="entry name" value="ZINC_FINGER_C2H2_1"/>
    <property type="match status" value="8"/>
</dbReference>
<accession>A0A0L8HZE3</accession>
<evidence type="ECO:0000256" key="8">
    <source>
        <dbReference type="SAM" id="MobiDB-lite"/>
    </source>
</evidence>
<feature type="domain" description="C2H2-type" evidence="9">
    <location>
        <begin position="88"/>
        <end position="115"/>
    </location>
</feature>
<sequence>MIKMVGNDKEQRSIHEISLLCGNVKNSNENCKETIKNDCILMSIKMEEEENGEEEENNDDISNKLKSNTHKDNADSLSYYADFLNNIFRCQYCKFSTTDKEELNKHRSVHSKEKQHKCSQCDYECHYRADLIRHCAKHSDEKRYKCPHCDFATKWRRNVRHHLLKHTNERPYQCQICEFSFKRLQDLKYHMYRHNDEKPIKCDECEFCCKTNYELKCHKLKHSDVRRFPCTFEGCTQQCKTKSDLTKHLKTHNGEKNHICSLCGKGFTTAGCLNKHVQRHDTRKQFICHLCLKKFKSKASLKNHLKIHEGIRPFVCDICEKSFTNKYNMMKHQETHGDNRPFRCPICPYGARSSEHLLAHIGSMHGHSYAYFCELCKKPFRRHGQLRIHLKRMHKGSKEATAAADFTHNSTSSLPISKSENAKNTCDKLPVSKPNNENKYLTSKKTAALSSNITKQSCLSSTKPVEDKSAIDVAKTEQVSNLDSKCPPASEECNDSKSGIKNGGDGGNQHVKITELKPSKKQTNDSKKYVECFHLPLATKGFTFNFEKKGKKPRSWFMDPNYMPADAAEKQKAYLNRKAKLAKLKKSEAKEKMKQKKKLKIDDKPKQSVIVQKTGLIKASKKKVKLVKNLNAKKMLRKKNKSKGLKKCIPLTEGCKVKIESLRSDFEDDVCWENKLIINNKNNQMVKSVTDEIYTPYQDVHPELSIPTKIKQEPTDDPGDVLNIEMPSSPVKTVLFETLLKSETGEFNMDLTESVSTESKIGEMTETSADYCDNKSLPCNNRLESSNQLQITSDGTTKDNTSPLSPSGVFKLENLSIRKTDSNKTMLVYTISQEIADTCQSSSSDLQISELFSSSTGSGETPIKQEPIQLDNYSLTNQINSSFSLNPNINIKMDKNEPFLFDQEKLNSSITSPSQTLTPLSESHKNNQDKELNDPVSSENLGGFEIIDSHTNNKYYIKPFTTPNSDKSISLANNLTNDFSIDGYYGKIATVEGIQDGKLTLSHSFNLDPSKSLSTLDKNVHNNCDSLSNSVSSTSTMENLYSTESVISQEVLPNHSPTSNSSVLSLQKLDCDDVTLPVIVTEKEMSLSERDPFQFSSNLDFGHPKYHQFLQTHNSFHDTSKCNDSNILRLPHINLSNKTEKGSDLVYPPTFHSSSILEAVEAKQQVRTSANSMAFNSESNEISTKCPVLLSTLNSQFFVNEPFKETSEKLGTTTTNNNLPKPPSDEAQALYEYEMEFDEKSILRDNINITMLGSYSSEPQEKTNPFSVFSCTTNENNNLLEMTVNSDLNDNVGHKPVCNDVNLISAKPELDWDSEDNLTQNYILLNPSC</sequence>
<feature type="domain" description="C2H2-type" evidence="9">
    <location>
        <begin position="371"/>
        <end position="399"/>
    </location>
</feature>
<dbReference type="PANTHER" id="PTHR24394">
    <property type="entry name" value="ZINC FINGER PROTEIN"/>
    <property type="match status" value="1"/>
</dbReference>
<keyword evidence="3" id="KW-0677">Repeat</keyword>
<dbReference type="FunFam" id="3.30.160.60:FF:000100">
    <property type="entry name" value="Zinc finger 45-like"/>
    <property type="match status" value="1"/>
</dbReference>
<dbReference type="Pfam" id="PF00096">
    <property type="entry name" value="zf-C2H2"/>
    <property type="match status" value="4"/>
</dbReference>
<evidence type="ECO:0000256" key="4">
    <source>
        <dbReference type="ARBA" id="ARBA00022771"/>
    </source>
</evidence>
<gene>
    <name evidence="10" type="ORF">OCBIM_22001433mg</name>
</gene>
<feature type="region of interest" description="Disordered" evidence="8">
    <location>
        <begin position="399"/>
        <end position="438"/>
    </location>
</feature>
<dbReference type="SMART" id="SM00355">
    <property type="entry name" value="ZnF_C2H2"/>
    <property type="match status" value="11"/>
</dbReference>
<dbReference type="Gene3D" id="3.30.160.60">
    <property type="entry name" value="Classic Zinc Finger"/>
    <property type="match status" value="7"/>
</dbReference>
<dbReference type="GO" id="GO:0032502">
    <property type="term" value="P:developmental process"/>
    <property type="evidence" value="ECO:0007669"/>
    <property type="project" value="UniProtKB-ARBA"/>
</dbReference>
<feature type="domain" description="C2H2-type" evidence="9">
    <location>
        <begin position="286"/>
        <end position="313"/>
    </location>
</feature>
<feature type="domain" description="C2H2-type" evidence="9">
    <location>
        <begin position="116"/>
        <end position="143"/>
    </location>
</feature>
<feature type="compositionally biased region" description="Basic and acidic residues" evidence="8">
    <location>
        <begin position="922"/>
        <end position="933"/>
    </location>
</feature>
<dbReference type="Pfam" id="PF12874">
    <property type="entry name" value="zf-met"/>
    <property type="match status" value="1"/>
</dbReference>
<protein>
    <recommendedName>
        <fullName evidence="9">C2H2-type domain-containing protein</fullName>
    </recommendedName>
</protein>
<proteinExistence type="predicted"/>
<evidence type="ECO:0000256" key="1">
    <source>
        <dbReference type="ARBA" id="ARBA00004123"/>
    </source>
</evidence>
<keyword evidence="6" id="KW-0539">Nucleus</keyword>
<dbReference type="GO" id="GO:0000981">
    <property type="term" value="F:DNA-binding transcription factor activity, RNA polymerase II-specific"/>
    <property type="evidence" value="ECO:0007669"/>
    <property type="project" value="TreeGrafter"/>
</dbReference>
<comment type="subcellular location">
    <subcellularLocation>
        <location evidence="1">Nucleus</location>
    </subcellularLocation>
</comment>
<dbReference type="EMBL" id="KQ416933">
    <property type="protein sequence ID" value="KOF94551.1"/>
    <property type="molecule type" value="Genomic_DNA"/>
</dbReference>
<dbReference type="SUPFAM" id="SSF57667">
    <property type="entry name" value="beta-beta-alpha zinc fingers"/>
    <property type="match status" value="5"/>
</dbReference>
<feature type="domain" description="C2H2-type" evidence="9">
    <location>
        <begin position="228"/>
        <end position="257"/>
    </location>
</feature>